<dbReference type="NCBIfam" id="TIGR03891">
    <property type="entry name" value="thiopep_ocin"/>
    <property type="match status" value="1"/>
</dbReference>
<dbReference type="InterPro" id="IPR006827">
    <property type="entry name" value="Lant_deHydtase_N"/>
</dbReference>
<evidence type="ECO:0000313" key="4">
    <source>
        <dbReference type="Proteomes" id="UP001207742"/>
    </source>
</evidence>
<dbReference type="Proteomes" id="UP001207742">
    <property type="component" value="Unassembled WGS sequence"/>
</dbReference>
<dbReference type="RefSeq" id="WP_264728585.1">
    <property type="nucleotide sequence ID" value="NZ_JAPDNR010000001.1"/>
</dbReference>
<feature type="domain" description="Thiopeptide-type bacteriocin biosynthesis" evidence="2">
    <location>
        <begin position="756"/>
        <end position="1024"/>
    </location>
</feature>
<evidence type="ECO:0000259" key="2">
    <source>
        <dbReference type="Pfam" id="PF14028"/>
    </source>
</evidence>
<sequence length="1036" mass="118938">MRIFAADFYLLRTPILSIGNIYSFYNNDDHSIDALLTYCSAHPVLLEAIFLSSPELYDQIRKYQAGELKKEKDIWKLTRAVYKYFARMTTRCTPYGLFAGCALGKTTAGTTDIRIGNIESHRRYSRLDMNIVCELVEAVIALPGVKPQLSYTSNNSIYIVGDQLRYIDYTSARKLRFYNIVEITVSEPLMSILAFCKTAVSYTQILDFLMEQTGEEVSREEAAAFLDELIDTHLLVSNLEPTITGEEYFAILIRRLSVLNIDPAVVAHIREIENLLHAEDTGTEKYYEIRKLLGLLIETSIKDIVQTDLFVETPVNVMDKKLLDDLGESIAQLTVMSRINNNPDLESFTRRFFERYEMQEVPLNIALDPDTGIGYGQNSANRVNHTPLVDDIHIAADLPPFKPEWTNVRQFQAAKLNTAFKTGNDEIVITEEELKSLGNQQPMPASFCAMGSFINQPDSCDFQLAVAYGPTGANILGRFCSGDAELTNKVKEMLAYEEQQEKDAIFAEIVHLPQSRVGNILMRPRLREYEIHFLGTSDIDDDKIITINDLVIYHNGKQLILKSKRLNKRIIPRLSTAHNFSSGNLGIYKFLCDLQAQGMVTNVGWDWNVFHQEVFLPRVRYKNIILQRARWNMSRNDDCFNPKTEEIDEAKFNVFREQHRMPRYVYLSEGDNELILDLSNELCMAILSEQLKKSGRLSLIECLHDRDNCLVKHEVGVHTHEIVIPFYCEQERKPEGSFKMDTTAAVQRTFLPGSEWLYFKIYGSSNFSEQILTGAMKEAAESLIAQQVIDSWFFIRYQDPENHLRLRLHLVDPVTGLQEAMHTIYTMLQDYQQQGVISSIQLDTYVRELERYGGANIINSEILFHHDSRCTAQFLGMIEGDAGEVYRWQFALRGINQLLDDFRFDTDNKLALLKQLQSGFFMEFGGSTSLNRALNDKYRAAMQNVKAALEESTDEDFQVIRDLLNERSEATIPIAAEILAYCSNNALDKTFLLSSYIHMFLNRLFKSESRKHELIIYHYLFRYYESSKARQRKGGS</sequence>
<evidence type="ECO:0000313" key="3">
    <source>
        <dbReference type="EMBL" id="MCW3483344.1"/>
    </source>
</evidence>
<dbReference type="Pfam" id="PF14028">
    <property type="entry name" value="Lant_dehydr_C"/>
    <property type="match status" value="1"/>
</dbReference>
<evidence type="ECO:0000259" key="1">
    <source>
        <dbReference type="Pfam" id="PF04738"/>
    </source>
</evidence>
<proteinExistence type="predicted"/>
<feature type="domain" description="Lantibiotic dehydratase N-terminal" evidence="1">
    <location>
        <begin position="42"/>
        <end position="687"/>
    </location>
</feature>
<accession>A0ABT3IHB9</accession>
<keyword evidence="4" id="KW-1185">Reference proteome</keyword>
<reference evidence="3 4" key="1">
    <citation type="submission" date="2022-10" db="EMBL/GenBank/DDBJ databases">
        <title>Chitinophaga nivalis PC15 sp. nov., isolated from Pyeongchang county, South Korea.</title>
        <authorList>
            <person name="Trinh H.N."/>
        </authorList>
    </citation>
    <scope>NUCLEOTIDE SEQUENCE [LARGE SCALE GENOMIC DNA]</scope>
    <source>
        <strain evidence="3 4">PC14</strain>
    </source>
</reference>
<dbReference type="Pfam" id="PF04738">
    <property type="entry name" value="Lant_dehydr_N"/>
    <property type="match status" value="1"/>
</dbReference>
<protein>
    <submittedName>
        <fullName evidence="3">Lantibiotic dehydratase</fullName>
    </submittedName>
</protein>
<name>A0ABT3IHB9_9BACT</name>
<dbReference type="EMBL" id="JAPDNS010000001">
    <property type="protein sequence ID" value="MCW3483344.1"/>
    <property type="molecule type" value="Genomic_DNA"/>
</dbReference>
<dbReference type="InterPro" id="IPR023809">
    <property type="entry name" value="Thiopep_bacteriocin_synth_dom"/>
</dbReference>
<organism evidence="3 4">
    <name type="scientific">Chitinophaga nivalis</name>
    <dbReference type="NCBI Taxonomy" id="2991709"/>
    <lineage>
        <taxon>Bacteria</taxon>
        <taxon>Pseudomonadati</taxon>
        <taxon>Bacteroidota</taxon>
        <taxon>Chitinophagia</taxon>
        <taxon>Chitinophagales</taxon>
        <taxon>Chitinophagaceae</taxon>
        <taxon>Chitinophaga</taxon>
    </lineage>
</organism>
<comment type="caution">
    <text evidence="3">The sequence shown here is derived from an EMBL/GenBank/DDBJ whole genome shotgun (WGS) entry which is preliminary data.</text>
</comment>
<gene>
    <name evidence="3" type="ORF">OL497_05530</name>
</gene>